<feature type="non-terminal residue" evidence="3">
    <location>
        <position position="1"/>
    </location>
</feature>
<dbReference type="GO" id="GO:0006310">
    <property type="term" value="P:DNA recombination"/>
    <property type="evidence" value="ECO:0007669"/>
    <property type="project" value="InterPro"/>
</dbReference>
<comment type="caution">
    <text evidence="3">The sequence shown here is derived from an EMBL/GenBank/DDBJ whole genome shotgun (WGS) entry which is preliminary data.</text>
</comment>
<dbReference type="GO" id="GO:0007129">
    <property type="term" value="P:homologous chromosome pairing at meiosis"/>
    <property type="evidence" value="ECO:0007669"/>
    <property type="project" value="TreeGrafter"/>
</dbReference>
<proteinExistence type="inferred from homology"/>
<sequence>YLKISKLALAFAIIRSKPPGKSSKEYTEYLAKTVSEQDSGWKWKVEVLEAEVLRLRQELLLNRICPRFCLENRKQDTSAETRLGCESINPTSYSSQLEDSGCDVSNNSAFDSLGLASDCHQSEHDVNTSKHWFERAPPLNLCHTSKEQSLTAPMQFLRHLLEIRKLSEGGILQADFSELENDSFTICNSVSRLLDGLTVFYNSPKFPAPSFLTEAVCVLINLITDTKLSNHVLKKCFKKMEEFKKNLIQIILRNRSVNRFQALHSISETLGLLGRNNILRNSLISLLLPEVRQFAEQLLQAHQVQSAYDVTQYENIFPLCMILEQLLQNETQESNISSSDYEGEEKIKFLKNLDQIILHLSDEFPLFSLYLWRVNVLLNSGQMQ</sequence>
<dbReference type="GO" id="GO:0007283">
    <property type="term" value="P:spermatogenesis"/>
    <property type="evidence" value="ECO:0007669"/>
    <property type="project" value="TreeGrafter"/>
</dbReference>
<feature type="non-terminal residue" evidence="3">
    <location>
        <position position="384"/>
    </location>
</feature>
<name>A0A7K6I495_9PASS</name>
<gene>
    <name evidence="3" type="primary">Mei4</name>
    <name evidence="3" type="ORF">DASBRO_R09129</name>
</gene>
<evidence type="ECO:0000256" key="2">
    <source>
        <dbReference type="ARBA" id="ARBA00093453"/>
    </source>
</evidence>
<dbReference type="Proteomes" id="UP000521322">
    <property type="component" value="Unassembled WGS sequence"/>
</dbReference>
<dbReference type="InterPro" id="IPR025888">
    <property type="entry name" value="MEI4"/>
</dbReference>
<keyword evidence="1" id="KW-0469">Meiosis</keyword>
<dbReference type="EMBL" id="VZRN01004834">
    <property type="protein sequence ID" value="NWV82431.1"/>
    <property type="molecule type" value="Genomic_DNA"/>
</dbReference>
<evidence type="ECO:0000256" key="1">
    <source>
        <dbReference type="ARBA" id="ARBA00023254"/>
    </source>
</evidence>
<evidence type="ECO:0000313" key="3">
    <source>
        <dbReference type="EMBL" id="NWV82431.1"/>
    </source>
</evidence>
<dbReference type="GO" id="GO:0048477">
    <property type="term" value="P:oogenesis"/>
    <property type="evidence" value="ECO:0007669"/>
    <property type="project" value="TreeGrafter"/>
</dbReference>
<dbReference type="GO" id="GO:0000800">
    <property type="term" value="C:lateral element"/>
    <property type="evidence" value="ECO:0007669"/>
    <property type="project" value="TreeGrafter"/>
</dbReference>
<keyword evidence="4" id="KW-1185">Reference proteome</keyword>
<comment type="similarity">
    <text evidence="2">Belongs to the MEI4L family.</text>
</comment>
<organism evidence="3 4">
    <name type="scientific">Dasyornis broadbenti</name>
    <name type="common">rufous bristle-bird</name>
    <dbReference type="NCBI Taxonomy" id="243059"/>
    <lineage>
        <taxon>Eukaryota</taxon>
        <taxon>Metazoa</taxon>
        <taxon>Chordata</taxon>
        <taxon>Craniata</taxon>
        <taxon>Vertebrata</taxon>
        <taxon>Euteleostomi</taxon>
        <taxon>Archelosauria</taxon>
        <taxon>Archosauria</taxon>
        <taxon>Dinosauria</taxon>
        <taxon>Saurischia</taxon>
        <taxon>Theropoda</taxon>
        <taxon>Coelurosauria</taxon>
        <taxon>Aves</taxon>
        <taxon>Neognathae</taxon>
        <taxon>Neoaves</taxon>
        <taxon>Telluraves</taxon>
        <taxon>Australaves</taxon>
        <taxon>Passeriformes</taxon>
        <taxon>Meliphagoidea</taxon>
        <taxon>Dasyornithidae</taxon>
        <taxon>Dasyornis</taxon>
    </lineage>
</organism>
<dbReference type="PANTHER" id="PTHR28575">
    <property type="entry name" value="MEIOSIS-SPECIFIC PROTEIN MEI4"/>
    <property type="match status" value="1"/>
</dbReference>
<dbReference type="AlphaFoldDB" id="A0A7K6I495"/>
<accession>A0A7K6I495</accession>
<evidence type="ECO:0000313" key="4">
    <source>
        <dbReference type="Proteomes" id="UP000521322"/>
    </source>
</evidence>
<dbReference type="PANTHER" id="PTHR28575:SF1">
    <property type="entry name" value="MEIOSIS-SPECIFIC PROTEIN MEI4"/>
    <property type="match status" value="1"/>
</dbReference>
<reference evidence="3 4" key="1">
    <citation type="submission" date="2019-09" db="EMBL/GenBank/DDBJ databases">
        <title>Bird 10,000 Genomes (B10K) Project - Family phase.</title>
        <authorList>
            <person name="Zhang G."/>
        </authorList>
    </citation>
    <scope>NUCLEOTIDE SEQUENCE [LARGE SCALE GENOMIC DNA]</scope>
    <source>
        <strain evidence="3">B10K-DU-029-49</strain>
        <tissue evidence="3">Liver</tissue>
    </source>
</reference>
<dbReference type="GO" id="GO:0042138">
    <property type="term" value="P:meiotic DNA double-strand break formation"/>
    <property type="evidence" value="ECO:0007669"/>
    <property type="project" value="InterPro"/>
</dbReference>
<protein>
    <submittedName>
        <fullName evidence="3">MEI4 protein</fullName>
    </submittedName>
</protein>
<dbReference type="Pfam" id="PF13971">
    <property type="entry name" value="Mei4"/>
    <property type="match status" value="1"/>
</dbReference>